<dbReference type="AlphaFoldDB" id="A0A3G4RXJ0"/>
<protein>
    <submittedName>
        <fullName evidence="2">Uncharacterized protein</fullName>
    </submittedName>
</protein>
<feature type="region of interest" description="Disordered" evidence="1">
    <location>
        <begin position="57"/>
        <end position="112"/>
    </location>
</feature>
<organism evidence="2">
    <name type="scientific">Escherichia coli</name>
    <dbReference type="NCBI Taxonomy" id="562"/>
    <lineage>
        <taxon>Bacteria</taxon>
        <taxon>Pseudomonadati</taxon>
        <taxon>Pseudomonadota</taxon>
        <taxon>Gammaproteobacteria</taxon>
        <taxon>Enterobacterales</taxon>
        <taxon>Enterobacteriaceae</taxon>
        <taxon>Escherichia</taxon>
    </lineage>
</organism>
<dbReference type="EMBL" id="MH847741">
    <property type="protein sequence ID" value="AYU70442.1"/>
    <property type="molecule type" value="Genomic_DNA"/>
</dbReference>
<evidence type="ECO:0000256" key="1">
    <source>
        <dbReference type="SAM" id="MobiDB-lite"/>
    </source>
</evidence>
<sequence>MPLSHVVGDSAVVLSGISRQIALQTRSEALRRTKRGLNARQGMEGAKNAYRAFQEVRRADTPSQGLSGRQEPRQPPAKPIARYRQPTRLVGGRRPSVLQRWGSRGSPQTVSGCAQGAAGTVAARSFWEIGGAKNTARDFEAAKEQCRIDNPMSNVNI</sequence>
<keyword evidence="2" id="KW-0614">Plasmid</keyword>
<reference evidence="2" key="1">
    <citation type="journal article" date="2018" name="Vet. Microbiol.">
        <title>Characterization of plasmids harboring blaCTX-M genes in Escherichia coli from French pigs.</title>
        <authorList>
            <person name="Lucas P."/>
            <person name="Jouy E."/>
            <person name="Le Devendec L."/>
            <person name="de Boisseson C."/>
            <person name="Perrin-Guyomard A."/>
            <person name="Jove T."/>
            <person name="Blanchard Y."/>
            <person name="Touzain F."/>
            <person name="Kempf I."/>
        </authorList>
    </citation>
    <scope>NUCLEOTIDE SEQUENCE</scope>
    <source>
        <strain evidence="2">13-032</strain>
        <plasmid evidence="2">p13-032</plasmid>
    </source>
</reference>
<geneLocation type="plasmid" evidence="2">
    <name>p13-032</name>
</geneLocation>
<accession>A0A3G4RXJ0</accession>
<gene>
    <name evidence="2" type="ORF">D0362_00241</name>
</gene>
<proteinExistence type="predicted"/>
<name>A0A3G4RXJ0_ECOLX</name>
<evidence type="ECO:0000313" key="2">
    <source>
        <dbReference type="EMBL" id="AYU70442.1"/>
    </source>
</evidence>